<evidence type="ECO:0000256" key="1">
    <source>
        <dbReference type="ARBA" id="ARBA00022603"/>
    </source>
</evidence>
<dbReference type="CDD" id="cd02440">
    <property type="entry name" value="AdoMet_MTases"/>
    <property type="match status" value="1"/>
</dbReference>
<evidence type="ECO:0000256" key="3">
    <source>
        <dbReference type="ARBA" id="ARBA00022691"/>
    </source>
</evidence>
<dbReference type="InterPro" id="IPR029063">
    <property type="entry name" value="SAM-dependent_MTases_sf"/>
</dbReference>
<dbReference type="EMBL" id="FOIR01000005">
    <property type="protein sequence ID" value="SEW42647.1"/>
    <property type="molecule type" value="Genomic_DNA"/>
</dbReference>
<proteinExistence type="predicted"/>
<dbReference type="Proteomes" id="UP000199437">
    <property type="component" value="Unassembled WGS sequence"/>
</dbReference>
<dbReference type="STRING" id="1267423.SAMN05216290_3867"/>
<evidence type="ECO:0000313" key="4">
    <source>
        <dbReference type="EMBL" id="SEW42647.1"/>
    </source>
</evidence>
<dbReference type="OrthoDB" id="281208at2"/>
<name>A0A1I0RN27_9BACT</name>
<evidence type="ECO:0000313" key="5">
    <source>
        <dbReference type="Proteomes" id="UP000199437"/>
    </source>
</evidence>
<organism evidence="4 5">
    <name type="scientific">Roseivirga pacifica</name>
    <dbReference type="NCBI Taxonomy" id="1267423"/>
    <lineage>
        <taxon>Bacteria</taxon>
        <taxon>Pseudomonadati</taxon>
        <taxon>Bacteroidota</taxon>
        <taxon>Cytophagia</taxon>
        <taxon>Cytophagales</taxon>
        <taxon>Roseivirgaceae</taxon>
        <taxon>Roseivirga</taxon>
    </lineage>
</organism>
<evidence type="ECO:0000256" key="2">
    <source>
        <dbReference type="ARBA" id="ARBA00022679"/>
    </source>
</evidence>
<dbReference type="GeneID" id="99988533"/>
<dbReference type="PANTHER" id="PTHR13610">
    <property type="entry name" value="METHYLTRANSFERASE DOMAIN-CONTAINING PROTEIN"/>
    <property type="match status" value="1"/>
</dbReference>
<sequence>MYREPFVRTPQELVDTKLELAEITAADTVVDLGCGDAFMLIEACQRYGCKAIGLELDAEVMALAKANVAKHNLQEQIELLEEDYYQFDYSRGTVYLIYLSRWELGRLSLPMEKSVKPGTRVVTHDFDMPAWKEAKQVAVPLMAGDTKDVYLYKVT</sequence>
<keyword evidence="1" id="KW-0489">Methyltransferase</keyword>
<dbReference type="GO" id="GO:0016279">
    <property type="term" value="F:protein-lysine N-methyltransferase activity"/>
    <property type="evidence" value="ECO:0007669"/>
    <property type="project" value="InterPro"/>
</dbReference>
<dbReference type="GO" id="GO:0032259">
    <property type="term" value="P:methylation"/>
    <property type="evidence" value="ECO:0007669"/>
    <property type="project" value="UniProtKB-KW"/>
</dbReference>
<keyword evidence="3" id="KW-0949">S-adenosyl-L-methionine</keyword>
<gene>
    <name evidence="4" type="ORF">SAMN05216290_3867</name>
</gene>
<dbReference type="Gene3D" id="3.40.50.150">
    <property type="entry name" value="Vaccinia Virus protein VP39"/>
    <property type="match status" value="1"/>
</dbReference>
<keyword evidence="5" id="KW-1185">Reference proteome</keyword>
<dbReference type="RefSeq" id="WP_090260951.1">
    <property type="nucleotide sequence ID" value="NZ_FOIR01000005.1"/>
</dbReference>
<keyword evidence="2" id="KW-0808">Transferase</keyword>
<dbReference type="SUPFAM" id="SSF53335">
    <property type="entry name" value="S-adenosyl-L-methionine-dependent methyltransferases"/>
    <property type="match status" value="1"/>
</dbReference>
<reference evidence="5" key="1">
    <citation type="submission" date="2016-10" db="EMBL/GenBank/DDBJ databases">
        <authorList>
            <person name="Varghese N."/>
            <person name="Submissions S."/>
        </authorList>
    </citation>
    <scope>NUCLEOTIDE SEQUENCE [LARGE SCALE GENOMIC DNA]</scope>
    <source>
        <strain evidence="5">CGMCC 1.12402</strain>
    </source>
</reference>
<accession>A0A1I0RN27</accession>
<dbReference type="Pfam" id="PF02353">
    <property type="entry name" value="CMAS"/>
    <property type="match status" value="1"/>
</dbReference>
<dbReference type="AlphaFoldDB" id="A0A1I0RN27"/>
<protein>
    <submittedName>
        <fullName evidence="4">Mycolic acid cyclopropane synthetase</fullName>
    </submittedName>
</protein>
<dbReference type="InterPro" id="IPR026170">
    <property type="entry name" value="FAM173A/B"/>
</dbReference>
<dbReference type="PANTHER" id="PTHR13610:SF11">
    <property type="entry name" value="METHYLTRANSFERASE DOMAIN-CONTAINING PROTEIN"/>
    <property type="match status" value="1"/>
</dbReference>